<keyword evidence="2" id="KW-0031">Aminopeptidase</keyword>
<evidence type="ECO:0000313" key="7">
    <source>
        <dbReference type="Proteomes" id="UP000265180"/>
    </source>
</evidence>
<dbReference type="PRINTS" id="PR00481">
    <property type="entry name" value="LAMNOPPTDASE"/>
</dbReference>
<dbReference type="Ensembl" id="ENSORLT00020025882.1">
    <property type="protein sequence ID" value="ENSORLP00020017352.1"/>
    <property type="gene ID" value="ENSORLG00020018418.1"/>
</dbReference>
<dbReference type="GO" id="GO:0030145">
    <property type="term" value="F:manganese ion binding"/>
    <property type="evidence" value="ECO:0007669"/>
    <property type="project" value="InterPro"/>
</dbReference>
<accession>A0A3P9L9V8</accession>
<dbReference type="Pfam" id="PF00883">
    <property type="entry name" value="Peptidase_M17"/>
    <property type="match status" value="1"/>
</dbReference>
<comment type="similarity">
    <text evidence="1">Belongs to the peptidase M17 family.</text>
</comment>
<dbReference type="GO" id="GO:0005737">
    <property type="term" value="C:cytoplasm"/>
    <property type="evidence" value="ECO:0007669"/>
    <property type="project" value="InterPro"/>
</dbReference>
<reference evidence="6" key="4">
    <citation type="submission" date="2025-09" db="UniProtKB">
        <authorList>
            <consortium name="Ensembl"/>
        </authorList>
    </citation>
    <scope>IDENTIFICATION</scope>
    <source>
        <strain evidence="6">HNI</strain>
    </source>
</reference>
<proteinExistence type="inferred from homology"/>
<dbReference type="AlphaFoldDB" id="A0A3P9L9V8"/>
<dbReference type="Proteomes" id="UP000265180">
    <property type="component" value="Chromosome 5"/>
</dbReference>
<evidence type="ECO:0000256" key="3">
    <source>
        <dbReference type="ARBA" id="ARBA00022670"/>
    </source>
</evidence>
<sequence length="399" mass="42440">MVCERSDVFASSCAIARAFPIFSRRSTASRRTDKKRVTVEFLIVGNDSSSLDPCLSNTADGVRLAARIVDTPCNEMNTDHFLDEIKAVGDELAITPVIIRGEELKQRGFGGIYGVGKAAEHPPALAVLSHTPVGATQTIAWVGKGIVYDTGGLSIKGKTTMPGMKRDCGGAAAILGAFKATIKQGFKDNLHAVFCLAENSVGPTDLHFIQTVEINNTDAEGRLVLADGVVYACKDLSADIILDMATLTGAQGISTGKYHAAVMTNSEQWEVACVRAGRSSGDLAHPLVFCPELHFSEFTSAVADMKNSVADRENAQSSCAGLFIGSHLGFDWPGVWVHVDIASPVHAGERATGFGVALLMALFGQASEDSLLNKVSPLGAPASRAEDEMERDCKRRRLV</sequence>
<dbReference type="PANTHER" id="PTHR11963">
    <property type="entry name" value="LEUCINE AMINOPEPTIDASE-RELATED"/>
    <property type="match status" value="1"/>
</dbReference>
<dbReference type="GO" id="GO:0070006">
    <property type="term" value="F:metalloaminopeptidase activity"/>
    <property type="evidence" value="ECO:0007669"/>
    <property type="project" value="InterPro"/>
</dbReference>
<dbReference type="CDD" id="cd00433">
    <property type="entry name" value="Peptidase_M17"/>
    <property type="match status" value="1"/>
</dbReference>
<dbReference type="InterPro" id="IPR000819">
    <property type="entry name" value="Peptidase_M17_C"/>
</dbReference>
<dbReference type="PROSITE" id="PS00631">
    <property type="entry name" value="CYTOSOL_AP"/>
    <property type="match status" value="1"/>
</dbReference>
<reference evidence="6 7" key="2">
    <citation type="submission" date="2017-04" db="EMBL/GenBank/DDBJ databases">
        <title>CpG methylation of centromeres and impact of large insertions on vertebrate speciation.</title>
        <authorList>
            <person name="Ichikawa K."/>
            <person name="Yoshimura J."/>
            <person name="Morishita S."/>
        </authorList>
    </citation>
    <scope>NUCLEOTIDE SEQUENCE</scope>
    <source>
        <strain evidence="6 7">HNI</strain>
    </source>
</reference>
<evidence type="ECO:0000313" key="6">
    <source>
        <dbReference type="Ensembl" id="ENSORLP00020017352.1"/>
    </source>
</evidence>
<feature type="domain" description="Cytosol aminopeptidase" evidence="5">
    <location>
        <begin position="216"/>
        <end position="223"/>
    </location>
</feature>
<dbReference type="InterPro" id="IPR011356">
    <property type="entry name" value="Leucine_aapep/pepB"/>
</dbReference>
<reference evidence="6" key="3">
    <citation type="submission" date="2025-08" db="UniProtKB">
        <authorList>
            <consortium name="Ensembl"/>
        </authorList>
    </citation>
    <scope>IDENTIFICATION</scope>
    <source>
        <strain evidence="6">HNI</strain>
    </source>
</reference>
<dbReference type="PANTHER" id="PTHR11963:SF4">
    <property type="entry name" value="AMINOPEPTIDASE NPEPL1-RELATED"/>
    <property type="match status" value="1"/>
</dbReference>
<organism evidence="6 7">
    <name type="scientific">Oryzias latipes</name>
    <name type="common">Japanese rice fish</name>
    <name type="synonym">Japanese killifish</name>
    <dbReference type="NCBI Taxonomy" id="8090"/>
    <lineage>
        <taxon>Eukaryota</taxon>
        <taxon>Metazoa</taxon>
        <taxon>Chordata</taxon>
        <taxon>Craniata</taxon>
        <taxon>Vertebrata</taxon>
        <taxon>Euteleostomi</taxon>
        <taxon>Actinopterygii</taxon>
        <taxon>Neopterygii</taxon>
        <taxon>Teleostei</taxon>
        <taxon>Neoteleostei</taxon>
        <taxon>Acanthomorphata</taxon>
        <taxon>Ovalentaria</taxon>
        <taxon>Atherinomorphae</taxon>
        <taxon>Beloniformes</taxon>
        <taxon>Adrianichthyidae</taxon>
        <taxon>Oryziinae</taxon>
        <taxon>Oryzias</taxon>
    </lineage>
</organism>
<evidence type="ECO:0000256" key="2">
    <source>
        <dbReference type="ARBA" id="ARBA00022438"/>
    </source>
</evidence>
<keyword evidence="3" id="KW-0645">Protease</keyword>
<keyword evidence="4" id="KW-0378">Hydrolase</keyword>
<evidence type="ECO:0000256" key="1">
    <source>
        <dbReference type="ARBA" id="ARBA00009528"/>
    </source>
</evidence>
<dbReference type="FunFam" id="3.40.630.10:FF:000035">
    <property type="entry name" value="Probable aminopeptidase NPEPL1"/>
    <property type="match status" value="1"/>
</dbReference>
<dbReference type="SUPFAM" id="SSF53187">
    <property type="entry name" value="Zn-dependent exopeptidases"/>
    <property type="match status" value="1"/>
</dbReference>
<dbReference type="Gene3D" id="3.40.50.10590">
    <property type="entry name" value="Zn-dependent exopeptidases"/>
    <property type="match status" value="1"/>
</dbReference>
<dbReference type="GO" id="GO:0006508">
    <property type="term" value="P:proteolysis"/>
    <property type="evidence" value="ECO:0007669"/>
    <property type="project" value="UniProtKB-KW"/>
</dbReference>
<dbReference type="Gene3D" id="3.40.630.10">
    <property type="entry name" value="Zn peptidases"/>
    <property type="match status" value="1"/>
</dbReference>
<protein>
    <submittedName>
        <fullName evidence="6">Aminopeptidase like 1</fullName>
    </submittedName>
</protein>
<evidence type="ECO:0000256" key="4">
    <source>
        <dbReference type="ARBA" id="ARBA00022801"/>
    </source>
</evidence>
<name>A0A3P9L9V8_ORYLA</name>
<reference key="1">
    <citation type="journal article" date="2007" name="Nature">
        <title>The medaka draft genome and insights into vertebrate genome evolution.</title>
        <authorList>
            <person name="Kasahara M."/>
            <person name="Naruse K."/>
            <person name="Sasaki S."/>
            <person name="Nakatani Y."/>
            <person name="Qu W."/>
            <person name="Ahsan B."/>
            <person name="Yamada T."/>
            <person name="Nagayasu Y."/>
            <person name="Doi K."/>
            <person name="Kasai Y."/>
            <person name="Jindo T."/>
            <person name="Kobayashi D."/>
            <person name="Shimada A."/>
            <person name="Toyoda A."/>
            <person name="Kuroki Y."/>
            <person name="Fujiyama A."/>
            <person name="Sasaki T."/>
            <person name="Shimizu A."/>
            <person name="Asakawa S."/>
            <person name="Shimizu N."/>
            <person name="Hashimoto S."/>
            <person name="Yang J."/>
            <person name="Lee Y."/>
            <person name="Matsushima K."/>
            <person name="Sugano S."/>
            <person name="Sakaizumi M."/>
            <person name="Narita T."/>
            <person name="Ohishi K."/>
            <person name="Haga S."/>
            <person name="Ohta F."/>
            <person name="Nomoto H."/>
            <person name="Nogata K."/>
            <person name="Morishita T."/>
            <person name="Endo T."/>
            <person name="Shin-I T."/>
            <person name="Takeda H."/>
            <person name="Morishita S."/>
            <person name="Kohara Y."/>
        </authorList>
    </citation>
    <scope>NUCLEOTIDE SEQUENCE [LARGE SCALE GENOMIC DNA]</scope>
    <source>
        <strain>Hd-rR</strain>
    </source>
</reference>
<evidence type="ECO:0000259" key="5">
    <source>
        <dbReference type="PROSITE" id="PS00631"/>
    </source>
</evidence>